<reference evidence="2 3" key="1">
    <citation type="submission" date="2019-02" db="EMBL/GenBank/DDBJ databases">
        <title>Genome sequencing of the rare red list fungi Hericium alpestre (H. flagellum).</title>
        <authorList>
            <person name="Buettner E."/>
            <person name="Kellner H."/>
        </authorList>
    </citation>
    <scope>NUCLEOTIDE SEQUENCE [LARGE SCALE GENOMIC DNA]</scope>
    <source>
        <strain evidence="2 3">DSM 108284</strain>
    </source>
</reference>
<evidence type="ECO:0000256" key="1">
    <source>
        <dbReference type="SAM" id="MobiDB-lite"/>
    </source>
</evidence>
<accession>A0A4Z0AA94</accession>
<dbReference type="AlphaFoldDB" id="A0A4Z0AA94"/>
<comment type="caution">
    <text evidence="2">The sequence shown here is derived from an EMBL/GenBank/DDBJ whole genome shotgun (WGS) entry which is preliminary data.</text>
</comment>
<protein>
    <submittedName>
        <fullName evidence="2">Uncharacterized protein</fullName>
    </submittedName>
</protein>
<gene>
    <name evidence="2" type="ORF">EWM64_g838</name>
</gene>
<name>A0A4Z0AA94_9AGAM</name>
<proteinExistence type="predicted"/>
<evidence type="ECO:0000313" key="3">
    <source>
        <dbReference type="Proteomes" id="UP000298061"/>
    </source>
</evidence>
<keyword evidence="3" id="KW-1185">Reference proteome</keyword>
<dbReference type="EMBL" id="SFCI01000047">
    <property type="protein sequence ID" value="TFY83174.1"/>
    <property type="molecule type" value="Genomic_DNA"/>
</dbReference>
<feature type="region of interest" description="Disordered" evidence="1">
    <location>
        <begin position="45"/>
        <end position="68"/>
    </location>
</feature>
<organism evidence="2 3">
    <name type="scientific">Hericium alpestre</name>
    <dbReference type="NCBI Taxonomy" id="135208"/>
    <lineage>
        <taxon>Eukaryota</taxon>
        <taxon>Fungi</taxon>
        <taxon>Dikarya</taxon>
        <taxon>Basidiomycota</taxon>
        <taxon>Agaricomycotina</taxon>
        <taxon>Agaricomycetes</taxon>
        <taxon>Russulales</taxon>
        <taxon>Hericiaceae</taxon>
        <taxon>Hericium</taxon>
    </lineage>
</organism>
<dbReference type="Proteomes" id="UP000298061">
    <property type="component" value="Unassembled WGS sequence"/>
</dbReference>
<sequence>MKHEYDIMLLRYRDKMTERVSKDAYLNFYTCKLEELRQQEIYEVAEEGSSGAPTQSAGRFRFASRDRA</sequence>
<evidence type="ECO:0000313" key="2">
    <source>
        <dbReference type="EMBL" id="TFY83174.1"/>
    </source>
</evidence>